<dbReference type="STRING" id="1129374.AJE_08180"/>
<dbReference type="InterPro" id="IPR001126">
    <property type="entry name" value="UmuC"/>
</dbReference>
<dbReference type="Gene3D" id="3.40.1170.60">
    <property type="match status" value="1"/>
</dbReference>
<comment type="similarity">
    <text evidence="1">Belongs to the DNA polymerase type-Y family.</text>
</comment>
<name>H3ZE54_9ALTE</name>
<organism evidence="3 4">
    <name type="scientific">Alishewanella jeotgali KCTC 22429</name>
    <dbReference type="NCBI Taxonomy" id="1129374"/>
    <lineage>
        <taxon>Bacteria</taxon>
        <taxon>Pseudomonadati</taxon>
        <taxon>Pseudomonadota</taxon>
        <taxon>Gammaproteobacteria</taxon>
        <taxon>Alteromonadales</taxon>
        <taxon>Alteromonadaceae</taxon>
        <taxon>Alishewanella</taxon>
    </lineage>
</organism>
<dbReference type="PANTHER" id="PTHR11076:SF34">
    <property type="entry name" value="PROTEIN UMUC"/>
    <property type="match status" value="1"/>
</dbReference>
<keyword evidence="4" id="KW-1185">Reference proteome</keyword>
<gene>
    <name evidence="3" type="ORF">AJE_08180</name>
</gene>
<feature type="domain" description="UmuC" evidence="2">
    <location>
        <begin position="5"/>
        <end position="122"/>
    </location>
</feature>
<evidence type="ECO:0000259" key="2">
    <source>
        <dbReference type="PROSITE" id="PS50173"/>
    </source>
</evidence>
<dbReference type="eggNOG" id="COG0389">
    <property type="taxonomic scope" value="Bacteria"/>
</dbReference>
<protein>
    <submittedName>
        <fullName evidence="3">DNA-directed DNA polymerase</fullName>
    </submittedName>
</protein>
<evidence type="ECO:0000313" key="4">
    <source>
        <dbReference type="Proteomes" id="UP000012046"/>
    </source>
</evidence>
<dbReference type="PANTHER" id="PTHR11076">
    <property type="entry name" value="DNA REPAIR POLYMERASE UMUC / TRANSFERASE FAMILY MEMBER"/>
    <property type="match status" value="1"/>
</dbReference>
<dbReference type="GO" id="GO:0042276">
    <property type="term" value="P:error-prone translesion synthesis"/>
    <property type="evidence" value="ECO:0007669"/>
    <property type="project" value="TreeGrafter"/>
</dbReference>
<dbReference type="Proteomes" id="UP000012046">
    <property type="component" value="Unassembled WGS sequence"/>
</dbReference>
<comment type="caution">
    <text evidence="3">The sequence shown here is derived from an EMBL/GenBank/DDBJ whole genome shotgun (WGS) entry which is preliminary data.</text>
</comment>
<dbReference type="AlphaFoldDB" id="H3ZE54"/>
<dbReference type="EMBL" id="AHTH01000020">
    <property type="protein sequence ID" value="EHR41231.1"/>
    <property type="molecule type" value="Genomic_DNA"/>
</dbReference>
<keyword evidence="3" id="KW-0239">DNA-directed DNA polymerase</keyword>
<dbReference type="GO" id="GO:0009432">
    <property type="term" value="P:SOS response"/>
    <property type="evidence" value="ECO:0007669"/>
    <property type="project" value="TreeGrafter"/>
</dbReference>
<dbReference type="Pfam" id="PF00817">
    <property type="entry name" value="IMS"/>
    <property type="match status" value="1"/>
</dbReference>
<keyword evidence="3" id="KW-0808">Transferase</keyword>
<keyword evidence="3" id="KW-0548">Nucleotidyltransferase</keyword>
<dbReference type="Gene3D" id="3.30.70.270">
    <property type="match status" value="1"/>
</dbReference>
<dbReference type="InterPro" id="IPR043502">
    <property type="entry name" value="DNA/RNA_pol_sf"/>
</dbReference>
<proteinExistence type="inferred from homology"/>
<accession>H3ZE54</accession>
<dbReference type="InterPro" id="IPR050116">
    <property type="entry name" value="DNA_polymerase-Y"/>
</dbReference>
<dbReference type="GO" id="GO:0003887">
    <property type="term" value="F:DNA-directed DNA polymerase activity"/>
    <property type="evidence" value="ECO:0007669"/>
    <property type="project" value="UniProtKB-KW"/>
</dbReference>
<dbReference type="GO" id="GO:0005829">
    <property type="term" value="C:cytosol"/>
    <property type="evidence" value="ECO:0007669"/>
    <property type="project" value="TreeGrafter"/>
</dbReference>
<dbReference type="InterPro" id="IPR043128">
    <property type="entry name" value="Rev_trsase/Diguanyl_cyclase"/>
</dbReference>
<dbReference type="PROSITE" id="PS50173">
    <property type="entry name" value="UMUC"/>
    <property type="match status" value="1"/>
</dbReference>
<dbReference type="SUPFAM" id="SSF56672">
    <property type="entry name" value="DNA/RNA polymerases"/>
    <property type="match status" value="1"/>
</dbReference>
<reference evidence="3 4" key="1">
    <citation type="journal article" date="2012" name="J. Bacteriol.">
        <title>Genome Sequence of Extracellular-Protease-Producing Alishewanella jeotgali Isolated from Traditional Korean Fermented Seafood.</title>
        <authorList>
            <person name="Jung J."/>
            <person name="Chun J."/>
            <person name="Park W."/>
        </authorList>
    </citation>
    <scope>NUCLEOTIDE SEQUENCE [LARGE SCALE GENOMIC DNA]</scope>
    <source>
        <strain evidence="3 4">KCTC 22429</strain>
    </source>
</reference>
<dbReference type="GO" id="GO:0006281">
    <property type="term" value="P:DNA repair"/>
    <property type="evidence" value="ECO:0007669"/>
    <property type="project" value="InterPro"/>
</dbReference>
<sequence>MKPVFALVDCNNFYASCETLFRPDLRGRPIVVLSNNDGCVVARSKEAKALGIKMGVPAFELKPLLEQQQLLAFSSNYALYADISARVMTTLEMLAPAVEVYSIDEAFLDLTGVSHCTALERFGLC</sequence>
<evidence type="ECO:0000313" key="3">
    <source>
        <dbReference type="EMBL" id="EHR41231.1"/>
    </source>
</evidence>
<evidence type="ECO:0000256" key="1">
    <source>
        <dbReference type="ARBA" id="ARBA00010945"/>
    </source>
</evidence>
<feature type="non-terminal residue" evidence="3">
    <location>
        <position position="125"/>
    </location>
</feature>